<evidence type="ECO:0000313" key="1">
    <source>
        <dbReference type="EMBL" id="AIF71855.1"/>
    </source>
</evidence>
<proteinExistence type="predicted"/>
<dbReference type="OrthoDB" id="18998at10239"/>
<name>A0A0B4N0F8_9CAUD</name>
<keyword evidence="2" id="KW-1185">Reference proteome</keyword>
<dbReference type="GeneID" id="24725304"/>
<dbReference type="EMBL" id="KM044272">
    <property type="protein sequence ID" value="AIF71855.1"/>
    <property type="molecule type" value="Genomic_DNA"/>
</dbReference>
<evidence type="ECO:0000313" key="2">
    <source>
        <dbReference type="Proteomes" id="UP000031602"/>
    </source>
</evidence>
<organism evidence="1 2">
    <name type="scientific">Escherichia phage vB_EcoP_SU10</name>
    <dbReference type="NCBI Taxonomy" id="1519788"/>
    <lineage>
        <taxon>Viruses</taxon>
        <taxon>Duplodnaviria</taxon>
        <taxon>Heunggongvirae</taxon>
        <taxon>Uroviricota</taxon>
        <taxon>Caudoviricetes</taxon>
        <taxon>Mktvariviridae</taxon>
        <taxon>Gordonclarkvirinae</taxon>
        <taxon>Kuravirus</taxon>
        <taxon>Kuravirus CHD5UKE1</taxon>
        <taxon>Kuravirus SU10</taxon>
    </lineage>
</organism>
<reference evidence="1 2" key="1">
    <citation type="journal article" date="2014" name="PLoS ONE">
        <title>Genomic, Proteomic, Morphological, and Phylogenetic Analyses of vB_EcoP_SU10, a Podoviridae Phage with C3 Morphology.</title>
        <authorList>
            <person name="Mirzaei M.K."/>
            <person name="Eriksson H."/>
            <person name="Kasuga K."/>
            <person name="Haggard-Ljungquist E."/>
            <person name="Nilsson A.S."/>
        </authorList>
    </citation>
    <scope>NUCLEOTIDE SEQUENCE [LARGE SCALE GENOMIC DNA]</scope>
</reference>
<dbReference type="Proteomes" id="UP000031602">
    <property type="component" value="Segment"/>
</dbReference>
<dbReference type="RefSeq" id="YP_009152954.1">
    <property type="nucleotide sequence ID" value="NC_027395.1"/>
</dbReference>
<sequence length="82" mass="9902">MTAHYWNTKKLLEEMAGGSRVQLISMLRMDARSLRFQVKIGNFSDGLYYTLKERIKKTHFIMYGIKPRTYVNYMYWNTCYDN</sequence>
<protein>
    <submittedName>
        <fullName evidence="1">Uncharacterized protein</fullName>
    </submittedName>
</protein>
<dbReference type="KEGG" id="vg:24725304"/>
<gene>
    <name evidence="1" type="ORF">SU10_0103</name>
</gene>
<accession>A0A0B4N0F8</accession>